<gene>
    <name evidence="4" type="ORF">I598_1052</name>
</gene>
<organism evidence="4 5">
    <name type="scientific">Isoptericola dokdonensis DS-3</name>
    <dbReference type="NCBI Taxonomy" id="1300344"/>
    <lineage>
        <taxon>Bacteria</taxon>
        <taxon>Bacillati</taxon>
        <taxon>Actinomycetota</taxon>
        <taxon>Actinomycetes</taxon>
        <taxon>Micrococcales</taxon>
        <taxon>Promicromonosporaceae</taxon>
        <taxon>Isoptericola</taxon>
    </lineage>
</organism>
<dbReference type="InterPro" id="IPR009078">
    <property type="entry name" value="Ferritin-like_SF"/>
</dbReference>
<keyword evidence="5" id="KW-1185">Reference proteome</keyword>
<accession>A0A168EXV3</accession>
<dbReference type="AlphaFoldDB" id="A0A168EXV3"/>
<dbReference type="SUPFAM" id="SSF47240">
    <property type="entry name" value="Ferritin-like"/>
    <property type="match status" value="1"/>
</dbReference>
<dbReference type="Proteomes" id="UP000076794">
    <property type="component" value="Chromosome"/>
</dbReference>
<proteinExistence type="predicted"/>
<feature type="compositionally biased region" description="Low complexity" evidence="2">
    <location>
        <begin position="191"/>
        <end position="212"/>
    </location>
</feature>
<evidence type="ECO:0000313" key="5">
    <source>
        <dbReference type="Proteomes" id="UP000076794"/>
    </source>
</evidence>
<dbReference type="Pfam" id="PF14530">
    <property type="entry name" value="DUF4439"/>
    <property type="match status" value="1"/>
</dbReference>
<feature type="domain" description="DUF4439" evidence="3">
    <location>
        <begin position="254"/>
        <end position="375"/>
    </location>
</feature>
<dbReference type="PATRIC" id="fig|1300344.3.peg.1057"/>
<dbReference type="STRING" id="1300344.I598_1052"/>
<evidence type="ECO:0000256" key="1">
    <source>
        <dbReference type="SAM" id="Coils"/>
    </source>
</evidence>
<protein>
    <recommendedName>
        <fullName evidence="3">DUF4439 domain-containing protein</fullName>
    </recommendedName>
</protein>
<feature type="compositionally biased region" description="Acidic residues" evidence="2">
    <location>
        <begin position="213"/>
        <end position="225"/>
    </location>
</feature>
<dbReference type="KEGG" id="ido:I598_1052"/>
<evidence type="ECO:0000256" key="2">
    <source>
        <dbReference type="SAM" id="MobiDB-lite"/>
    </source>
</evidence>
<dbReference type="Gene3D" id="1.20.1260.10">
    <property type="match status" value="1"/>
</dbReference>
<dbReference type="InterPro" id="IPR029447">
    <property type="entry name" value="DUF4439"/>
</dbReference>
<dbReference type="PROSITE" id="PS51257">
    <property type="entry name" value="PROKAR_LIPOPROTEIN"/>
    <property type="match status" value="1"/>
</dbReference>
<feature type="region of interest" description="Disordered" evidence="2">
    <location>
        <begin position="172"/>
        <end position="244"/>
    </location>
</feature>
<dbReference type="RefSeq" id="WP_068201900.1">
    <property type="nucleotide sequence ID" value="NZ_CP014209.1"/>
</dbReference>
<dbReference type="InterPro" id="IPR012347">
    <property type="entry name" value="Ferritin-like"/>
</dbReference>
<feature type="coiled-coil region" evidence="1">
    <location>
        <begin position="69"/>
        <end position="96"/>
    </location>
</feature>
<feature type="compositionally biased region" description="Pro residues" evidence="2">
    <location>
        <begin position="179"/>
        <end position="190"/>
    </location>
</feature>
<dbReference type="OrthoDB" id="5147836at2"/>
<evidence type="ECO:0000259" key="3">
    <source>
        <dbReference type="Pfam" id="PF14530"/>
    </source>
</evidence>
<keyword evidence="1" id="KW-0175">Coiled coil</keyword>
<reference evidence="4 5" key="1">
    <citation type="submission" date="2016-01" db="EMBL/GenBank/DDBJ databases">
        <title>Complete genome sequence of a soil Actinobacterium, Isoptericola dokdonensis DS-3.</title>
        <authorList>
            <person name="Kwon S.-K."/>
            <person name="Kim J.F."/>
        </authorList>
    </citation>
    <scope>NUCLEOTIDE SEQUENCE [LARGE SCALE GENOMIC DNA]</scope>
    <source>
        <strain evidence="4 5">DS-3</strain>
    </source>
</reference>
<name>A0A168EXV3_9MICO</name>
<sequence>MDPHRSPARARRRRGAALGAALLALLLSGCGLRLETPPPAEPVPDALEIVRRTAVSDALYVADQADAAVAALDGRRARLTAELERVAQDSREQADELGGRYESGLEVQAPVTGSPEPSEAPVDPTDVVTALVEASGRSRIAAGTTVDGPLARLLASVGAAQAVSAARVGDFTSAGAPDPVEPVVPEPRPVPETAGSGSPDAAGAAGALTAATAEDEGEPEDEPTEDVVSSTAPDSGEPTVLPTGLTAEDLRVLVESEDSVGYALQIRAALRDGDARDRLADRADEHSARARDWAVVAGTGATADDPRQVAYTVPRGTKDGALVRRVEGDLGTTYASLVATTAAGTRTVLVDLLVESALTQDAWGAEPVPFPGLPEQAGD</sequence>
<evidence type="ECO:0000313" key="4">
    <source>
        <dbReference type="EMBL" id="ANC30621.1"/>
    </source>
</evidence>
<dbReference type="EMBL" id="CP014209">
    <property type="protein sequence ID" value="ANC30621.1"/>
    <property type="molecule type" value="Genomic_DNA"/>
</dbReference>